<feature type="transmembrane region" description="Helical" evidence="13">
    <location>
        <begin position="452"/>
        <end position="473"/>
    </location>
</feature>
<dbReference type="AlphaFoldDB" id="A0AAN9RBN4"/>
<dbReference type="InterPro" id="IPR008972">
    <property type="entry name" value="Cupredoxin"/>
</dbReference>
<evidence type="ECO:0000256" key="11">
    <source>
        <dbReference type="ARBA" id="ARBA00023136"/>
    </source>
</evidence>
<feature type="transmembrane region" description="Helical" evidence="13">
    <location>
        <begin position="384"/>
        <end position="405"/>
    </location>
</feature>
<dbReference type="Gene3D" id="2.60.40.420">
    <property type="entry name" value="Cupredoxins - blue copper proteins"/>
    <property type="match status" value="1"/>
</dbReference>
<evidence type="ECO:0000256" key="12">
    <source>
        <dbReference type="ARBA" id="ARBA00023180"/>
    </source>
</evidence>
<accession>A0AAN9RBN4</accession>
<dbReference type="PROSITE" id="PS51485">
    <property type="entry name" value="PHYTOCYANIN"/>
    <property type="match status" value="1"/>
</dbReference>
<comment type="similarity">
    <text evidence="2">Belongs to the major facilitator superfamily. Sugar transporter (TC 2.A.1.1) family.</text>
</comment>
<comment type="caution">
    <text evidence="16">The sequence shown here is derived from an EMBL/GenBank/DDBJ whole genome shotgun (WGS) entry which is preliminary data.</text>
</comment>
<dbReference type="Proteomes" id="UP001374584">
    <property type="component" value="Unassembled WGS sequence"/>
</dbReference>
<dbReference type="InterPro" id="IPR045262">
    <property type="entry name" value="STP/PLT_plant"/>
</dbReference>
<dbReference type="EMBL" id="JAYMYR010000004">
    <property type="protein sequence ID" value="KAK7366531.1"/>
    <property type="molecule type" value="Genomic_DNA"/>
</dbReference>
<feature type="domain" description="Major facilitator superfamily (MFS) profile" evidence="14">
    <location>
        <begin position="26"/>
        <end position="477"/>
    </location>
</feature>
<keyword evidence="6" id="KW-0479">Metal-binding</keyword>
<evidence type="ECO:0000313" key="16">
    <source>
        <dbReference type="EMBL" id="KAK7366531.1"/>
    </source>
</evidence>
<dbReference type="InterPro" id="IPR036259">
    <property type="entry name" value="MFS_trans_sf"/>
</dbReference>
<dbReference type="PROSITE" id="PS50850">
    <property type="entry name" value="MFS"/>
    <property type="match status" value="1"/>
</dbReference>
<dbReference type="InterPro" id="IPR020846">
    <property type="entry name" value="MFS_dom"/>
</dbReference>
<dbReference type="GO" id="GO:0009055">
    <property type="term" value="F:electron transfer activity"/>
    <property type="evidence" value="ECO:0007669"/>
    <property type="project" value="InterPro"/>
</dbReference>
<dbReference type="PRINTS" id="PR00171">
    <property type="entry name" value="SUGRTRNSPORT"/>
</dbReference>
<feature type="transmembrane region" description="Helical" evidence="13">
    <location>
        <begin position="204"/>
        <end position="224"/>
    </location>
</feature>
<evidence type="ECO:0000259" key="14">
    <source>
        <dbReference type="PROSITE" id="PS50850"/>
    </source>
</evidence>
<dbReference type="SUPFAM" id="SSF49503">
    <property type="entry name" value="Cupredoxins"/>
    <property type="match status" value="1"/>
</dbReference>
<feature type="transmembrane region" description="Helical" evidence="13">
    <location>
        <begin position="426"/>
        <end position="446"/>
    </location>
</feature>
<keyword evidence="11 13" id="KW-0472">Membrane</keyword>
<feature type="transmembrane region" description="Helical" evidence="13">
    <location>
        <begin position="321"/>
        <end position="343"/>
    </location>
</feature>
<keyword evidence="10" id="KW-0186">Copper</keyword>
<dbReference type="GO" id="GO:0016020">
    <property type="term" value="C:membrane"/>
    <property type="evidence" value="ECO:0007669"/>
    <property type="project" value="UniProtKB-SubCell"/>
</dbReference>
<keyword evidence="5 13" id="KW-0812">Transmembrane</keyword>
<feature type="transmembrane region" description="Helical" evidence="13">
    <location>
        <begin position="285"/>
        <end position="309"/>
    </location>
</feature>
<dbReference type="Gene3D" id="1.20.1250.20">
    <property type="entry name" value="MFS general substrate transporter like domains"/>
    <property type="match status" value="1"/>
</dbReference>
<keyword evidence="17" id="KW-1185">Reference proteome</keyword>
<dbReference type="InterPro" id="IPR044778">
    <property type="entry name" value="MFS_STP/MST-like_plant"/>
</dbReference>
<keyword evidence="8" id="KW-0249">Electron transport</keyword>
<evidence type="ECO:0008006" key="18">
    <source>
        <dbReference type="Google" id="ProtNLM"/>
    </source>
</evidence>
<keyword evidence="9 13" id="KW-1133">Transmembrane helix</keyword>
<keyword evidence="4" id="KW-0762">Sugar transport</keyword>
<comment type="subcellular location">
    <subcellularLocation>
        <location evidence="1">Membrane</location>
        <topology evidence="1">Multi-pass membrane protein</topology>
    </subcellularLocation>
</comment>
<dbReference type="GO" id="GO:0015293">
    <property type="term" value="F:symporter activity"/>
    <property type="evidence" value="ECO:0007669"/>
    <property type="project" value="UniProtKB-KW"/>
</dbReference>
<evidence type="ECO:0000259" key="15">
    <source>
        <dbReference type="PROSITE" id="PS51485"/>
    </source>
</evidence>
<keyword evidence="3" id="KW-0813">Transport</keyword>
<evidence type="ECO:0000256" key="10">
    <source>
        <dbReference type="ARBA" id="ARBA00023008"/>
    </source>
</evidence>
<evidence type="ECO:0000256" key="5">
    <source>
        <dbReference type="ARBA" id="ARBA00022692"/>
    </source>
</evidence>
<evidence type="ECO:0000256" key="6">
    <source>
        <dbReference type="ARBA" id="ARBA00022723"/>
    </source>
</evidence>
<feature type="domain" description="Phytocyanin" evidence="15">
    <location>
        <begin position="590"/>
        <end position="691"/>
    </location>
</feature>
<reference evidence="16 17" key="1">
    <citation type="submission" date="2024-01" db="EMBL/GenBank/DDBJ databases">
        <title>The genomes of 5 underutilized Papilionoideae crops provide insights into root nodulation and disease resistanc.</title>
        <authorList>
            <person name="Jiang F."/>
        </authorList>
    </citation>
    <scope>NUCLEOTIDE SEQUENCE [LARGE SCALE GENOMIC DNA]</scope>
    <source>
        <strain evidence="16">JINMINGXINNONG_FW02</strain>
        <tissue evidence="16">Leaves</tissue>
    </source>
</reference>
<dbReference type="InterPro" id="IPR005829">
    <property type="entry name" value="Sugar_transporter_CS"/>
</dbReference>
<evidence type="ECO:0000256" key="3">
    <source>
        <dbReference type="ARBA" id="ARBA00022448"/>
    </source>
</evidence>
<dbReference type="FunFam" id="1.20.1250.20:FF:000002">
    <property type="entry name" value="Sugar transport protein 13"/>
    <property type="match status" value="1"/>
</dbReference>
<keyword evidence="12" id="KW-0325">Glycoprotein</keyword>
<dbReference type="PROSITE" id="PS00216">
    <property type="entry name" value="SUGAR_TRANSPORT_1"/>
    <property type="match status" value="1"/>
</dbReference>
<feature type="transmembrane region" description="Helical" evidence="13">
    <location>
        <begin position="21"/>
        <end position="39"/>
    </location>
</feature>
<dbReference type="PANTHER" id="PTHR23500:SF357">
    <property type="entry name" value="IP12678P"/>
    <property type="match status" value="1"/>
</dbReference>
<evidence type="ECO:0000313" key="17">
    <source>
        <dbReference type="Proteomes" id="UP001374584"/>
    </source>
</evidence>
<evidence type="ECO:0000256" key="2">
    <source>
        <dbReference type="ARBA" id="ARBA00010992"/>
    </source>
</evidence>
<feature type="transmembrane region" description="Helical" evidence="13">
    <location>
        <begin position="171"/>
        <end position="192"/>
    </location>
</feature>
<dbReference type="InterPro" id="IPR003663">
    <property type="entry name" value="Sugar/inositol_transpt"/>
</dbReference>
<organism evidence="16 17">
    <name type="scientific">Phaseolus coccineus</name>
    <name type="common">Scarlet runner bean</name>
    <name type="synonym">Phaseolus multiflorus</name>
    <dbReference type="NCBI Taxonomy" id="3886"/>
    <lineage>
        <taxon>Eukaryota</taxon>
        <taxon>Viridiplantae</taxon>
        <taxon>Streptophyta</taxon>
        <taxon>Embryophyta</taxon>
        <taxon>Tracheophyta</taxon>
        <taxon>Spermatophyta</taxon>
        <taxon>Magnoliopsida</taxon>
        <taxon>eudicotyledons</taxon>
        <taxon>Gunneridae</taxon>
        <taxon>Pentapetalae</taxon>
        <taxon>rosids</taxon>
        <taxon>fabids</taxon>
        <taxon>Fabales</taxon>
        <taxon>Fabaceae</taxon>
        <taxon>Papilionoideae</taxon>
        <taxon>50 kb inversion clade</taxon>
        <taxon>NPAAA clade</taxon>
        <taxon>indigoferoid/millettioid clade</taxon>
        <taxon>Phaseoleae</taxon>
        <taxon>Phaseolus</taxon>
    </lineage>
</organism>
<protein>
    <recommendedName>
        <fullName evidence="18">Phytocyanin domain-containing protein</fullName>
    </recommendedName>
</protein>
<proteinExistence type="inferred from homology"/>
<feature type="transmembrane region" description="Helical" evidence="13">
    <location>
        <begin position="112"/>
        <end position="131"/>
    </location>
</feature>
<dbReference type="Pfam" id="PF02298">
    <property type="entry name" value="Cu_bind_like"/>
    <property type="match status" value="1"/>
</dbReference>
<dbReference type="PANTHER" id="PTHR23500">
    <property type="entry name" value="SOLUTE CARRIER FAMILY 2, FACILITATED GLUCOSE TRANSPORTER"/>
    <property type="match status" value="1"/>
</dbReference>
<evidence type="ECO:0000256" key="9">
    <source>
        <dbReference type="ARBA" id="ARBA00022989"/>
    </source>
</evidence>
<evidence type="ECO:0000256" key="8">
    <source>
        <dbReference type="ARBA" id="ARBA00022982"/>
    </source>
</evidence>
<dbReference type="NCBIfam" id="TIGR00879">
    <property type="entry name" value="SP"/>
    <property type="match status" value="1"/>
</dbReference>
<dbReference type="InterPro" id="IPR005828">
    <property type="entry name" value="MFS_sugar_transport-like"/>
</dbReference>
<feature type="transmembrane region" description="Helical" evidence="13">
    <location>
        <begin position="137"/>
        <end position="159"/>
    </location>
</feature>
<dbReference type="SUPFAM" id="SSF103473">
    <property type="entry name" value="MFS general substrate transporter"/>
    <property type="match status" value="1"/>
</dbReference>
<dbReference type="GO" id="GO:0046872">
    <property type="term" value="F:metal ion binding"/>
    <property type="evidence" value="ECO:0007669"/>
    <property type="project" value="UniProtKB-KW"/>
</dbReference>
<sequence>MAGGGFTNGAAGVEFEAKITPIVIISCIMAATGGLMFGYDVGVSGGVTSMAPFLKKFFPTVYKKTVEEKDLGSNYCKYDNQGLQLFTSSLYLAGLTATFFASYTTRRLGRRLTMLIAGFFFICGVVLNAAAQDLAMLIVGRILLGCGVGFANQAVPVFLSEIAPSRIRGALNILFQLNVTIGILFANLVNYGTNKIKGGWGWRLSLGLAGIPALLLTVGALLVVDTPNSLIERGRLEEGKTVLKKIRGTDNIEPEFLELVEASRVAKEVKHPFRNLLKRRNRPQIVISIALQIFQQFTGINAIMFYAPVLFSTLGFGNDAALYSSVITGAVNVLSTVVSIYSVDKLGRRLLLLEAGVQMFLSQVVIAIILGIKVKDDSNDLSKGFAVLVVVLVCTFVSSFAWSWGPLGWLIPSETFPLETRSAGQSVTVCVNLLFTFVIAQAFLSMLCHFKFGIFLFFSGWVFIMSFFVLFLLPETKNIPIEEMTERVWKQHWFWKRFIDDDYTADEKVANVSNGFDPASSSILHLPKPCSKKGYIKIPEGREEPQLLKPQEKEKVIPNYCAELVAMAFTEKAVVFLLMMMAAFQVSHAAVHKVGDSSAWTIIGNIDYRKWAATKNFQVGDTIIFEYNAKFHNVMRVTHAMYKSCNASSPLTTMTTGNDSVKITNHGHHFFICGVPGHCQAGQKVDINVMKVSAAAAPTPTSAMASPVPPANVPAPSPNNASPFIVVKGGFGFSTLAMALLHFLLFLPIHD</sequence>
<dbReference type="FunFam" id="2.60.40.420:FF:000003">
    <property type="entry name" value="Blue copper"/>
    <property type="match status" value="1"/>
</dbReference>
<evidence type="ECO:0000256" key="4">
    <source>
        <dbReference type="ARBA" id="ARBA00022597"/>
    </source>
</evidence>
<evidence type="ECO:0000256" key="1">
    <source>
        <dbReference type="ARBA" id="ARBA00004141"/>
    </source>
</evidence>
<dbReference type="CDD" id="cd17361">
    <property type="entry name" value="MFS_STP"/>
    <property type="match status" value="1"/>
</dbReference>
<feature type="transmembrane region" description="Helical" evidence="13">
    <location>
        <begin position="82"/>
        <end position="100"/>
    </location>
</feature>
<evidence type="ECO:0000256" key="7">
    <source>
        <dbReference type="ARBA" id="ARBA00022847"/>
    </source>
</evidence>
<keyword evidence="7" id="KW-0769">Symport</keyword>
<name>A0AAN9RBN4_PHACN</name>
<evidence type="ECO:0000256" key="13">
    <source>
        <dbReference type="SAM" id="Phobius"/>
    </source>
</evidence>
<dbReference type="GO" id="GO:0015145">
    <property type="term" value="F:monosaccharide transmembrane transporter activity"/>
    <property type="evidence" value="ECO:0007669"/>
    <property type="project" value="InterPro"/>
</dbReference>
<feature type="transmembrane region" description="Helical" evidence="13">
    <location>
        <begin position="724"/>
        <end position="747"/>
    </location>
</feature>
<gene>
    <name evidence="16" type="ORF">VNO80_08524</name>
</gene>
<dbReference type="InterPro" id="IPR003245">
    <property type="entry name" value="Phytocyanin_dom"/>
</dbReference>
<dbReference type="Pfam" id="PF00083">
    <property type="entry name" value="Sugar_tr"/>
    <property type="match status" value="1"/>
</dbReference>
<feature type="transmembrane region" description="Helical" evidence="13">
    <location>
        <begin position="350"/>
        <end position="372"/>
    </location>
</feature>